<accession>A0A180GDF8</accession>
<dbReference type="InterPro" id="IPR045269">
    <property type="entry name" value="Atg1-like"/>
</dbReference>
<evidence type="ECO:0000256" key="7">
    <source>
        <dbReference type="PROSITE-ProRule" id="PRU10141"/>
    </source>
</evidence>
<proteinExistence type="predicted"/>
<reference evidence="11" key="4">
    <citation type="submission" date="2025-05" db="UniProtKB">
        <authorList>
            <consortium name="EnsemblFungi"/>
        </authorList>
    </citation>
    <scope>IDENTIFICATION</scope>
    <source>
        <strain evidence="11">isolate 1-1 / race 1 (BBBD)</strain>
    </source>
</reference>
<evidence type="ECO:0000256" key="2">
    <source>
        <dbReference type="ARBA" id="ARBA00022679"/>
    </source>
</evidence>
<evidence type="ECO:0000313" key="12">
    <source>
        <dbReference type="Proteomes" id="UP000005240"/>
    </source>
</evidence>
<feature type="compositionally biased region" description="Low complexity" evidence="8">
    <location>
        <begin position="296"/>
        <end position="326"/>
    </location>
</feature>
<dbReference type="Pfam" id="PF21127">
    <property type="entry name" value="ATG1-like_MIT2"/>
    <property type="match status" value="1"/>
</dbReference>
<dbReference type="GO" id="GO:0005776">
    <property type="term" value="C:autophagosome"/>
    <property type="evidence" value="ECO:0007669"/>
    <property type="project" value="TreeGrafter"/>
</dbReference>
<dbReference type="InterPro" id="IPR048941">
    <property type="entry name" value="ATG1-like_MIT2"/>
</dbReference>
<protein>
    <recommendedName>
        <fullName evidence="1">non-specific serine/threonine protein kinase</fullName>
        <ecNumber evidence="1">2.7.11.1</ecNumber>
    </recommendedName>
    <alternativeName>
        <fullName evidence="6">Autophagy-related protein 1</fullName>
    </alternativeName>
</protein>
<dbReference type="AlphaFoldDB" id="A0A180GDF8"/>
<dbReference type="Gene3D" id="1.10.510.10">
    <property type="entry name" value="Transferase(Phosphotransferase) domain 1"/>
    <property type="match status" value="1"/>
</dbReference>
<evidence type="ECO:0000256" key="5">
    <source>
        <dbReference type="ARBA" id="ARBA00022840"/>
    </source>
</evidence>
<keyword evidence="3 7" id="KW-0547">Nucleotide-binding</keyword>
<feature type="compositionally biased region" description="Low complexity" evidence="8">
    <location>
        <begin position="392"/>
        <end position="412"/>
    </location>
</feature>
<dbReference type="GO" id="GO:0034045">
    <property type="term" value="C:phagophore assembly site membrane"/>
    <property type="evidence" value="ECO:0007669"/>
    <property type="project" value="TreeGrafter"/>
</dbReference>
<keyword evidence="5 7" id="KW-0067">ATP-binding</keyword>
<keyword evidence="2" id="KW-0808">Transferase</keyword>
<dbReference type="Gene3D" id="3.30.200.20">
    <property type="entry name" value="Phosphorylase Kinase, domain 1"/>
    <property type="match status" value="1"/>
</dbReference>
<dbReference type="GO" id="GO:0042594">
    <property type="term" value="P:response to starvation"/>
    <property type="evidence" value="ECO:0007669"/>
    <property type="project" value="TreeGrafter"/>
</dbReference>
<dbReference type="GO" id="GO:0000422">
    <property type="term" value="P:autophagy of mitochondrion"/>
    <property type="evidence" value="ECO:0007669"/>
    <property type="project" value="TreeGrafter"/>
</dbReference>
<dbReference type="PROSITE" id="PS50011">
    <property type="entry name" value="PROTEIN_KINASE_DOM"/>
    <property type="match status" value="1"/>
</dbReference>
<feature type="region of interest" description="Disordered" evidence="8">
    <location>
        <begin position="296"/>
        <end position="459"/>
    </location>
</feature>
<feature type="compositionally biased region" description="Low complexity" evidence="8">
    <location>
        <begin position="352"/>
        <end position="363"/>
    </location>
</feature>
<feature type="compositionally biased region" description="Low complexity" evidence="8">
    <location>
        <begin position="420"/>
        <end position="431"/>
    </location>
</feature>
<evidence type="ECO:0000259" key="9">
    <source>
        <dbReference type="PROSITE" id="PS50011"/>
    </source>
</evidence>
<dbReference type="EnsemblFungi" id="PTTG_28193-t43_1">
    <property type="protein sequence ID" value="PTTG_28193-t43_1-p1"/>
    <property type="gene ID" value="PTTG_28193"/>
</dbReference>
<dbReference type="STRING" id="630390.A0A180GDF8"/>
<dbReference type="SMART" id="SM00220">
    <property type="entry name" value="S_TKc"/>
    <property type="match status" value="1"/>
</dbReference>
<dbReference type="VEuPathDB" id="FungiDB:PTTG_28193"/>
<dbReference type="GO" id="GO:0004674">
    <property type="term" value="F:protein serine/threonine kinase activity"/>
    <property type="evidence" value="ECO:0007669"/>
    <property type="project" value="UniProtKB-EC"/>
</dbReference>
<evidence type="ECO:0000256" key="4">
    <source>
        <dbReference type="ARBA" id="ARBA00022777"/>
    </source>
</evidence>
<feature type="domain" description="Protein kinase" evidence="9">
    <location>
        <begin position="14"/>
        <end position="301"/>
    </location>
</feature>
<dbReference type="EC" id="2.7.11.1" evidence="1"/>
<sequence>MARLELPTTLPGGWTIGQEIGRGSFAVVYRAHNQNTHQEAAVKAVVKSKLTTKLFQNLHDEIAILKKIRHPNVVGLEDCRADTHHIFLIMQFSSLGDLSLYIKNPAKTSSPFPHPPDGGLNEWIIRSFLGQLADALRFLRSHSIIHRDIKPQNLLLHPSEDPPDPPSTAMRYVPQGIPILRVADFGFARVLAPERRPGRDPLRLPILRYEKYDAKADLWSVGAVLFETATGKPPFRAQNHVELLRKIEKSEDRIAFPPDKPVPADLRRLILGLLRRNPAERASFEHFFVLADQVSSQGPLLPPTTTTTTTSSSSSPSPQPLQPSTTASLPLQPQLTPLHSTALHHQQPRPPSTSTLPSPATTTKGKQPTTAPVFDGEPGAFIVPIPQPHPESLPSSSHHPGFLAPSPSLLPTPHHHHHQQQQQQQQPQQSTSRDKTSWQPSFPAKYLVPSSSNPAPSVKAKDYARAPLPFRTSSEQQQQEDDEDRELGTEYVVVEKGAVEINALVDGLSAPTQKPLSLGRRMSRGFMAATKPTLAGLSSSPRRVQTESASPPTPSSFPPRPHPQSSVPSGSRPMNIAPHHGQQLQHQPSSLSSAFNYASSPRSFDSSGAGAPGSLPAPGGKFFPPSAPASSSPGRPPSARAKAGHAAEALVLFIRALAVLDHAIRHAVAVADWKKGAGPGGGVVSPETGCAIEWLRRKFNEVFDKTELVKSSVDAKRLLYPANREGRRALVSATQLMYERALEASRAAAVLELLADSPATLDACWLEYQCSMWLLHAALDPVDDVHFPHDELAHAGFVASNAPTVLASIAARLAAIAPKRAAP</sequence>
<dbReference type="PANTHER" id="PTHR24348:SF22">
    <property type="entry name" value="NON-SPECIFIC SERINE_THREONINE PROTEIN KINASE"/>
    <property type="match status" value="1"/>
</dbReference>
<dbReference type="GO" id="GO:0061709">
    <property type="term" value="P:reticulophagy"/>
    <property type="evidence" value="ECO:0007669"/>
    <property type="project" value="TreeGrafter"/>
</dbReference>
<gene>
    <name evidence="10" type="ORF">PTTG_28193</name>
</gene>
<evidence type="ECO:0000256" key="8">
    <source>
        <dbReference type="SAM" id="MobiDB-lite"/>
    </source>
</evidence>
<feature type="binding site" evidence="7">
    <location>
        <position position="47"/>
    </location>
    <ligand>
        <name>ATP</name>
        <dbReference type="ChEBI" id="CHEBI:30616"/>
    </ligand>
</feature>
<name>A0A180GDF8_PUCT1</name>
<keyword evidence="4 10" id="KW-0418">Kinase</keyword>
<evidence type="ECO:0000313" key="11">
    <source>
        <dbReference type="EnsemblFungi" id="PTTG_28193-t43_1-p1"/>
    </source>
</evidence>
<dbReference type="GO" id="GO:0005524">
    <property type="term" value="F:ATP binding"/>
    <property type="evidence" value="ECO:0007669"/>
    <property type="project" value="UniProtKB-UniRule"/>
</dbReference>
<feature type="compositionally biased region" description="Pro residues" evidence="8">
    <location>
        <begin position="551"/>
        <end position="562"/>
    </location>
</feature>
<feature type="compositionally biased region" description="Polar residues" evidence="8">
    <location>
        <begin position="536"/>
        <end position="547"/>
    </location>
</feature>
<evidence type="ECO:0000256" key="1">
    <source>
        <dbReference type="ARBA" id="ARBA00012513"/>
    </source>
</evidence>
<dbReference type="GO" id="GO:0005829">
    <property type="term" value="C:cytosol"/>
    <property type="evidence" value="ECO:0007669"/>
    <property type="project" value="TreeGrafter"/>
</dbReference>
<evidence type="ECO:0000256" key="3">
    <source>
        <dbReference type="ARBA" id="ARBA00022741"/>
    </source>
</evidence>
<dbReference type="GO" id="GO:0034727">
    <property type="term" value="P:piecemeal microautophagy of the nucleus"/>
    <property type="evidence" value="ECO:0007669"/>
    <property type="project" value="TreeGrafter"/>
</dbReference>
<organism evidence="10">
    <name type="scientific">Puccinia triticina (isolate 1-1 / race 1 (BBBD))</name>
    <name type="common">Brown leaf rust fungus</name>
    <dbReference type="NCBI Taxonomy" id="630390"/>
    <lineage>
        <taxon>Eukaryota</taxon>
        <taxon>Fungi</taxon>
        <taxon>Dikarya</taxon>
        <taxon>Basidiomycota</taxon>
        <taxon>Pucciniomycotina</taxon>
        <taxon>Pucciniomycetes</taxon>
        <taxon>Pucciniales</taxon>
        <taxon>Pucciniaceae</taxon>
        <taxon>Puccinia</taxon>
    </lineage>
</organism>
<dbReference type="OrthoDB" id="346907at2759"/>
<dbReference type="Pfam" id="PF00069">
    <property type="entry name" value="Pkinase"/>
    <property type="match status" value="1"/>
</dbReference>
<dbReference type="SUPFAM" id="SSF56112">
    <property type="entry name" value="Protein kinase-like (PK-like)"/>
    <property type="match status" value="1"/>
</dbReference>
<dbReference type="GO" id="GO:0010506">
    <property type="term" value="P:regulation of autophagy"/>
    <property type="evidence" value="ECO:0007669"/>
    <property type="project" value="InterPro"/>
</dbReference>
<reference evidence="11 12" key="3">
    <citation type="journal article" date="2017" name="G3 (Bethesda)">
        <title>Comparative analysis highlights variable genome content of wheat rusts and divergence of the mating loci.</title>
        <authorList>
            <person name="Cuomo C.A."/>
            <person name="Bakkeren G."/>
            <person name="Khalil H.B."/>
            <person name="Panwar V."/>
            <person name="Joly D."/>
            <person name="Linning R."/>
            <person name="Sakthikumar S."/>
            <person name="Song X."/>
            <person name="Adiconis X."/>
            <person name="Fan L."/>
            <person name="Goldberg J.M."/>
            <person name="Levin J.Z."/>
            <person name="Young S."/>
            <person name="Zeng Q."/>
            <person name="Anikster Y."/>
            <person name="Bruce M."/>
            <person name="Wang M."/>
            <person name="Yin C."/>
            <person name="McCallum B."/>
            <person name="Szabo L.J."/>
            <person name="Hulbert S."/>
            <person name="Chen X."/>
            <person name="Fellers J.P."/>
        </authorList>
    </citation>
    <scope>NUCLEOTIDE SEQUENCE</scope>
    <source>
        <strain evidence="12">Isolate 1-1 / race 1 (BBBD)</strain>
        <strain evidence="11">isolate 1-1 / race 1 (BBBD)</strain>
    </source>
</reference>
<dbReference type="Pfam" id="PF12063">
    <property type="entry name" value="ATG1-like_MIT1"/>
    <property type="match status" value="1"/>
</dbReference>
<keyword evidence="12" id="KW-1185">Reference proteome</keyword>
<dbReference type="GO" id="GO:0000045">
    <property type="term" value="P:autophagosome assembly"/>
    <property type="evidence" value="ECO:0007669"/>
    <property type="project" value="TreeGrafter"/>
</dbReference>
<dbReference type="InterPro" id="IPR011009">
    <property type="entry name" value="Kinase-like_dom_sf"/>
</dbReference>
<dbReference type="EMBL" id="ADAS02000094">
    <property type="protein sequence ID" value="OAV90757.1"/>
    <property type="molecule type" value="Genomic_DNA"/>
</dbReference>
<reference evidence="10" key="1">
    <citation type="submission" date="2009-11" db="EMBL/GenBank/DDBJ databases">
        <authorList>
            <consortium name="The Broad Institute Genome Sequencing Platform"/>
            <person name="Ward D."/>
            <person name="Feldgarden M."/>
            <person name="Earl A."/>
            <person name="Young S.K."/>
            <person name="Zeng Q."/>
            <person name="Koehrsen M."/>
            <person name="Alvarado L."/>
            <person name="Berlin A."/>
            <person name="Bochicchio J."/>
            <person name="Borenstein D."/>
            <person name="Chapman S.B."/>
            <person name="Chen Z."/>
            <person name="Engels R."/>
            <person name="Freedman E."/>
            <person name="Gellesch M."/>
            <person name="Goldberg J."/>
            <person name="Griggs A."/>
            <person name="Gujja S."/>
            <person name="Heilman E."/>
            <person name="Heiman D."/>
            <person name="Hepburn T."/>
            <person name="Howarth C."/>
            <person name="Jen D."/>
            <person name="Larson L."/>
            <person name="Lewis B."/>
            <person name="Mehta T."/>
            <person name="Park D."/>
            <person name="Pearson M."/>
            <person name="Roberts A."/>
            <person name="Saif S."/>
            <person name="Shea T."/>
            <person name="Shenoy N."/>
            <person name="Sisk P."/>
            <person name="Stolte C."/>
            <person name="Sykes S."/>
            <person name="Thomson T."/>
            <person name="Walk T."/>
            <person name="White J."/>
            <person name="Yandava C."/>
            <person name="Izard J."/>
            <person name="Baranova O.V."/>
            <person name="Blanton J.M."/>
            <person name="Tanner A.C."/>
            <person name="Dewhirst F.E."/>
            <person name="Haas B."/>
            <person name="Nusbaum C."/>
            <person name="Birren B."/>
        </authorList>
    </citation>
    <scope>NUCLEOTIDE SEQUENCE [LARGE SCALE GENOMIC DNA]</scope>
    <source>
        <strain evidence="10">1-1 BBBD Race 1</strain>
    </source>
</reference>
<dbReference type="PROSITE" id="PS00108">
    <property type="entry name" value="PROTEIN_KINASE_ST"/>
    <property type="match status" value="1"/>
</dbReference>
<evidence type="ECO:0000313" key="10">
    <source>
        <dbReference type="EMBL" id="OAV90757.1"/>
    </source>
</evidence>
<dbReference type="InterPro" id="IPR017441">
    <property type="entry name" value="Protein_kinase_ATP_BS"/>
</dbReference>
<evidence type="ECO:0000256" key="6">
    <source>
        <dbReference type="ARBA" id="ARBA00030237"/>
    </source>
</evidence>
<feature type="compositionally biased region" description="Low complexity" evidence="8">
    <location>
        <begin position="578"/>
        <end position="641"/>
    </location>
</feature>
<feature type="compositionally biased region" description="Polar residues" evidence="8">
    <location>
        <begin position="327"/>
        <end position="339"/>
    </location>
</feature>
<dbReference type="PROSITE" id="PS00107">
    <property type="entry name" value="PROTEIN_KINASE_ATP"/>
    <property type="match status" value="1"/>
</dbReference>
<dbReference type="InterPro" id="IPR000719">
    <property type="entry name" value="Prot_kinase_dom"/>
</dbReference>
<reference evidence="10" key="2">
    <citation type="submission" date="2016-05" db="EMBL/GenBank/DDBJ databases">
        <title>Comparative analysis highlights variable genome content of wheat rusts and divergence of the mating loci.</title>
        <authorList>
            <person name="Cuomo C.A."/>
            <person name="Bakkeren G."/>
            <person name="Szabo L."/>
            <person name="Khalil H."/>
            <person name="Joly D."/>
            <person name="Goldberg J."/>
            <person name="Young S."/>
            <person name="Zeng Q."/>
            <person name="Fellers J."/>
        </authorList>
    </citation>
    <scope>NUCLEOTIDE SEQUENCE [LARGE SCALE GENOMIC DNA]</scope>
    <source>
        <strain evidence="10">1-1 BBBD Race 1</strain>
    </source>
</reference>
<feature type="region of interest" description="Disordered" evidence="8">
    <location>
        <begin position="532"/>
        <end position="641"/>
    </location>
</feature>
<dbReference type="Proteomes" id="UP000005240">
    <property type="component" value="Unassembled WGS sequence"/>
</dbReference>
<dbReference type="InterPro" id="IPR022708">
    <property type="entry name" value="Atg1-like_tMIT"/>
</dbReference>
<dbReference type="PANTHER" id="PTHR24348">
    <property type="entry name" value="SERINE/THREONINE-PROTEIN KINASE UNC-51-RELATED"/>
    <property type="match status" value="1"/>
</dbReference>
<dbReference type="InterPro" id="IPR008271">
    <property type="entry name" value="Ser/Thr_kinase_AS"/>
</dbReference>